<organism evidence="7 8">
    <name type="scientific">Clonostachys byssicola</name>
    <dbReference type="NCBI Taxonomy" id="160290"/>
    <lineage>
        <taxon>Eukaryota</taxon>
        <taxon>Fungi</taxon>
        <taxon>Dikarya</taxon>
        <taxon>Ascomycota</taxon>
        <taxon>Pezizomycotina</taxon>
        <taxon>Sordariomycetes</taxon>
        <taxon>Hypocreomycetidae</taxon>
        <taxon>Hypocreales</taxon>
        <taxon>Bionectriaceae</taxon>
        <taxon>Clonostachys</taxon>
    </lineage>
</organism>
<comment type="similarity">
    <text evidence="1">Belongs to the GMC oxidoreductase family.</text>
</comment>
<dbReference type="GO" id="GO:0044550">
    <property type="term" value="P:secondary metabolite biosynthetic process"/>
    <property type="evidence" value="ECO:0007669"/>
    <property type="project" value="TreeGrafter"/>
</dbReference>
<sequence length="643" mass="68875">MRVPRVSSLAYAWCIATSLPVASAFQEAIAAEQLLGSHFGVPGLPGAYDYVILGGGTAGITLAHRLASDGRYTVALVNAGDFAEFANGNFSEVPALASMFGGSNPFLKNPQLDFDQYTTKQSQLDDRALYYTIPKVLGGASSRNYLWFPRAHEGALAKWAELVGDESYLFPNFLRYYLKVGSFTPPNTKTRFANASTPYDAAAFAKGGGLVQVGYPNWANPISSWLEKGFEGIGLKPLAGALADGKIFGYAYPPSSMDSKTQSRSSSSTSYLRDALVKTTNLNIYKDTLAKKILFDGKKAVGATVESGGVEYQLTANKEVIVSAGFARSPQLLMVSGIGPHATLNGLGIDTVADLPGVGQNMMDHIVMSPSYAVNVLTHNSFSDAAVYVDHLIQYRQSLTGMFTNNGGDVLAFTKFDDDAISQSTRADIDKFSTDWPHVQFMPLDAYVGNFEDSMAAPAGNYVSPMVALPAPFSRGNVTIASADTKQNPVISPNWLLDPRDQEMAVAAFKLSRKVMTQNATSPVVIGDEVFPGLDVATDEQILAAIRKQAFPVSHGSCTCAMGPSTNEMAVVDTSAKVHGVEALRVVDASIFPVLPPGTPSQTIYALAEKIADDILNGPSRSPEDTYSSSRQERNSKDSKDEL</sequence>
<feature type="domain" description="Glucose-methanol-choline oxidoreductase N-terminal" evidence="5">
    <location>
        <begin position="48"/>
        <end position="367"/>
    </location>
</feature>
<dbReference type="InterPro" id="IPR007867">
    <property type="entry name" value="GMC_OxRtase_C"/>
</dbReference>
<evidence type="ECO:0000256" key="4">
    <source>
        <dbReference type="SAM" id="SignalP"/>
    </source>
</evidence>
<proteinExistence type="inferred from homology"/>
<keyword evidence="2" id="KW-0285">Flavoprotein</keyword>
<feature type="chain" id="PRO_5040125369" evidence="4">
    <location>
        <begin position="25"/>
        <end position="643"/>
    </location>
</feature>
<evidence type="ECO:0000313" key="8">
    <source>
        <dbReference type="Proteomes" id="UP000754883"/>
    </source>
</evidence>
<feature type="binding site" evidence="2">
    <location>
        <position position="136"/>
    </location>
    <ligand>
        <name>FAD</name>
        <dbReference type="ChEBI" id="CHEBI:57692"/>
    </ligand>
</feature>
<dbReference type="Pfam" id="PF05199">
    <property type="entry name" value="GMC_oxred_C"/>
    <property type="match status" value="1"/>
</dbReference>
<dbReference type="OrthoDB" id="269227at2759"/>
<dbReference type="EMBL" id="CABFNO020001240">
    <property type="protein sequence ID" value="CAG9972530.1"/>
    <property type="molecule type" value="Genomic_DNA"/>
</dbReference>
<dbReference type="Pfam" id="PF00732">
    <property type="entry name" value="GMC_oxred_N"/>
    <property type="match status" value="1"/>
</dbReference>
<gene>
    <name evidence="7" type="ORF">CBYS24578_00001091</name>
</gene>
<evidence type="ECO:0000313" key="7">
    <source>
        <dbReference type="EMBL" id="CAG9972530.1"/>
    </source>
</evidence>
<dbReference type="InterPro" id="IPR012132">
    <property type="entry name" value="GMC_OxRdtase"/>
</dbReference>
<dbReference type="Proteomes" id="UP000754883">
    <property type="component" value="Unassembled WGS sequence"/>
</dbReference>
<comment type="cofactor">
    <cofactor evidence="2">
        <name>FAD</name>
        <dbReference type="ChEBI" id="CHEBI:57692"/>
    </cofactor>
</comment>
<dbReference type="Gene3D" id="3.30.560.10">
    <property type="entry name" value="Glucose Oxidase, domain 3"/>
    <property type="match status" value="1"/>
</dbReference>
<dbReference type="GO" id="GO:0050660">
    <property type="term" value="F:flavin adenine dinucleotide binding"/>
    <property type="evidence" value="ECO:0007669"/>
    <property type="project" value="InterPro"/>
</dbReference>
<dbReference type="AlphaFoldDB" id="A0A9N9U2E0"/>
<dbReference type="GO" id="GO:0016614">
    <property type="term" value="F:oxidoreductase activity, acting on CH-OH group of donors"/>
    <property type="evidence" value="ECO:0007669"/>
    <property type="project" value="InterPro"/>
</dbReference>
<dbReference type="SUPFAM" id="SSF54373">
    <property type="entry name" value="FAD-linked reductases, C-terminal domain"/>
    <property type="match status" value="1"/>
</dbReference>
<accession>A0A9N9U2E0</accession>
<dbReference type="PANTHER" id="PTHR11552:SF228">
    <property type="entry name" value="GLUCOSE-METHANOL-CHOLINE OXIDOREDUCTASE N-TERMINAL DOMAIN-CONTAINING PROTEIN"/>
    <property type="match status" value="1"/>
</dbReference>
<feature type="domain" description="Glucose-methanol-choline oxidoreductase C-terminal" evidence="6">
    <location>
        <begin position="472"/>
        <end position="608"/>
    </location>
</feature>
<dbReference type="InterPro" id="IPR000172">
    <property type="entry name" value="GMC_OxRdtase_N"/>
</dbReference>
<dbReference type="PANTHER" id="PTHR11552">
    <property type="entry name" value="GLUCOSE-METHANOL-CHOLINE GMC OXIDOREDUCTASE"/>
    <property type="match status" value="1"/>
</dbReference>
<reference evidence="8" key="1">
    <citation type="submission" date="2019-06" db="EMBL/GenBank/DDBJ databases">
        <authorList>
            <person name="Broberg M."/>
        </authorList>
    </citation>
    <scope>NUCLEOTIDE SEQUENCE [LARGE SCALE GENOMIC DNA]</scope>
</reference>
<feature type="region of interest" description="Disordered" evidence="3">
    <location>
        <begin position="615"/>
        <end position="643"/>
    </location>
</feature>
<name>A0A9N9U2E0_9HYPO</name>
<keyword evidence="8" id="KW-1185">Reference proteome</keyword>
<feature type="compositionally biased region" description="Basic and acidic residues" evidence="3">
    <location>
        <begin position="631"/>
        <end position="643"/>
    </location>
</feature>
<dbReference type="SUPFAM" id="SSF51905">
    <property type="entry name" value="FAD/NAD(P)-binding domain"/>
    <property type="match status" value="1"/>
</dbReference>
<comment type="caution">
    <text evidence="7">The sequence shown here is derived from an EMBL/GenBank/DDBJ whole genome shotgun (WGS) entry which is preliminary data.</text>
</comment>
<dbReference type="InterPro" id="IPR036188">
    <property type="entry name" value="FAD/NAD-bd_sf"/>
</dbReference>
<evidence type="ECO:0000259" key="5">
    <source>
        <dbReference type="Pfam" id="PF00732"/>
    </source>
</evidence>
<evidence type="ECO:0000256" key="1">
    <source>
        <dbReference type="ARBA" id="ARBA00010790"/>
    </source>
</evidence>
<evidence type="ECO:0000256" key="3">
    <source>
        <dbReference type="SAM" id="MobiDB-lite"/>
    </source>
</evidence>
<evidence type="ECO:0000256" key="2">
    <source>
        <dbReference type="PIRSR" id="PIRSR000137-2"/>
    </source>
</evidence>
<reference evidence="7 8" key="2">
    <citation type="submission" date="2021-10" db="EMBL/GenBank/DDBJ databases">
        <authorList>
            <person name="Piombo E."/>
        </authorList>
    </citation>
    <scope>NUCLEOTIDE SEQUENCE [LARGE SCALE GENOMIC DNA]</scope>
</reference>
<evidence type="ECO:0000259" key="6">
    <source>
        <dbReference type="Pfam" id="PF05199"/>
    </source>
</evidence>
<protein>
    <submittedName>
        <fullName evidence="7">Uncharacterized protein</fullName>
    </submittedName>
</protein>
<dbReference type="PIRSF" id="PIRSF000137">
    <property type="entry name" value="Alcohol_oxidase"/>
    <property type="match status" value="1"/>
</dbReference>
<dbReference type="Gene3D" id="3.50.50.60">
    <property type="entry name" value="FAD/NAD(P)-binding domain"/>
    <property type="match status" value="1"/>
</dbReference>
<feature type="signal peptide" evidence="4">
    <location>
        <begin position="1"/>
        <end position="24"/>
    </location>
</feature>
<keyword evidence="2" id="KW-0274">FAD</keyword>
<keyword evidence="4" id="KW-0732">Signal</keyword>